<accession>H8G9X3</accession>
<evidence type="ECO:0000313" key="4">
    <source>
        <dbReference type="Proteomes" id="UP000004705"/>
    </source>
</evidence>
<evidence type="ECO:0000259" key="2">
    <source>
        <dbReference type="Pfam" id="PF03795"/>
    </source>
</evidence>
<dbReference type="Pfam" id="PF03795">
    <property type="entry name" value="YCII"/>
    <property type="match status" value="1"/>
</dbReference>
<dbReference type="InterPro" id="IPR005545">
    <property type="entry name" value="YCII"/>
</dbReference>
<reference evidence="3 4" key="1">
    <citation type="journal article" date="2012" name="Stand. Genomic Sci.">
        <title>Genome sequence of the soil bacterium Saccharomonospora azurea type strain (NA-128(T)).</title>
        <authorList>
            <person name="Klenk H.P."/>
            <person name="Held B."/>
            <person name="Lucas S."/>
            <person name="Lapidus A."/>
            <person name="Copeland A."/>
            <person name="Hammon N."/>
            <person name="Pitluck S."/>
            <person name="Goodwin L.A."/>
            <person name="Han C."/>
            <person name="Tapia R."/>
            <person name="Brambilla E.M."/>
            <person name="Potter G."/>
            <person name="Land M."/>
            <person name="Ivanova N."/>
            <person name="Rohde M."/>
            <person name="Goker M."/>
            <person name="Detter J.C."/>
            <person name="Kyrpides N.C."/>
            <person name="Woyke T."/>
        </authorList>
    </citation>
    <scope>NUCLEOTIDE SEQUENCE [LARGE SCALE GENOMIC DNA]</scope>
    <source>
        <strain evidence="3 4">NA-128</strain>
    </source>
</reference>
<organism evidence="3 4">
    <name type="scientific">Saccharomonospora azurea NA-128</name>
    <dbReference type="NCBI Taxonomy" id="882081"/>
    <lineage>
        <taxon>Bacteria</taxon>
        <taxon>Bacillati</taxon>
        <taxon>Actinomycetota</taxon>
        <taxon>Actinomycetes</taxon>
        <taxon>Pseudonocardiales</taxon>
        <taxon>Pseudonocardiaceae</taxon>
        <taxon>Saccharomonospora</taxon>
    </lineage>
</organism>
<dbReference type="OrthoDB" id="9814407at2"/>
<dbReference type="SUPFAM" id="SSF54909">
    <property type="entry name" value="Dimeric alpha+beta barrel"/>
    <property type="match status" value="1"/>
</dbReference>
<comment type="similarity">
    <text evidence="1">Belongs to the YciI family.</text>
</comment>
<gene>
    <name evidence="3" type="ORF">SacazDRAFT_00577</name>
</gene>
<sequence length="102" mass="10770">MAAESVLHLLRLHYTDSEEDAAPFVTAHVEYLRRYHADGTFLVSGQTLPTSDGGVIVAHGVDRDAVEALSAQDPFVVAGVARYSITTVTAGRVHPALAGLLG</sequence>
<dbReference type="Proteomes" id="UP000004705">
    <property type="component" value="Chromosome"/>
</dbReference>
<feature type="domain" description="YCII-related" evidence="2">
    <location>
        <begin position="16"/>
        <end position="86"/>
    </location>
</feature>
<proteinExistence type="inferred from homology"/>
<dbReference type="PANTHER" id="PTHR37828">
    <property type="entry name" value="GSR2449 PROTEIN"/>
    <property type="match status" value="1"/>
</dbReference>
<dbReference type="InterPro" id="IPR011008">
    <property type="entry name" value="Dimeric_a/b-barrel"/>
</dbReference>
<dbReference type="AlphaFoldDB" id="H8G9X3"/>
<evidence type="ECO:0000313" key="3">
    <source>
        <dbReference type="EMBL" id="EHY87529.1"/>
    </source>
</evidence>
<protein>
    <recommendedName>
        <fullName evidence="2">YCII-related domain-containing protein</fullName>
    </recommendedName>
</protein>
<name>H8G9X3_9PSEU</name>
<dbReference type="RefSeq" id="WP_005438438.1">
    <property type="nucleotide sequence ID" value="NZ_CM001466.1"/>
</dbReference>
<keyword evidence="4" id="KW-1185">Reference proteome</keyword>
<dbReference type="PANTHER" id="PTHR37828:SF1">
    <property type="entry name" value="YCII-RELATED DOMAIN-CONTAINING PROTEIN"/>
    <property type="match status" value="1"/>
</dbReference>
<dbReference type="HOGENOM" id="CLU_110355_6_0_11"/>
<dbReference type="EMBL" id="CM001466">
    <property type="protein sequence ID" value="EHY87529.1"/>
    <property type="molecule type" value="Genomic_DNA"/>
</dbReference>
<evidence type="ECO:0000256" key="1">
    <source>
        <dbReference type="ARBA" id="ARBA00007689"/>
    </source>
</evidence>
<dbReference type="Gene3D" id="3.30.70.1060">
    <property type="entry name" value="Dimeric alpha+beta barrel"/>
    <property type="match status" value="1"/>
</dbReference>